<evidence type="ECO:0000256" key="2">
    <source>
        <dbReference type="ARBA" id="ARBA00022737"/>
    </source>
</evidence>
<dbReference type="PANTHER" id="PTHR47939">
    <property type="entry name" value="MEMBRANE-ASSOCIATED SALT-INDUCIBLE PROTEIN-LIKE"/>
    <property type="match status" value="1"/>
</dbReference>
<dbReference type="Gramene" id="SIN_1018353.t">
    <property type="protein sequence ID" value="SIN_1018353.t.cds1"/>
    <property type="gene ID" value="SIN_1018353"/>
</dbReference>
<dbReference type="Proteomes" id="UP000504604">
    <property type="component" value="Linkage group LG2"/>
</dbReference>
<feature type="repeat" description="PPR" evidence="3">
    <location>
        <begin position="345"/>
        <end position="379"/>
    </location>
</feature>
<feature type="repeat" description="PPR" evidence="3">
    <location>
        <begin position="417"/>
        <end position="451"/>
    </location>
</feature>
<evidence type="ECO:0000256" key="3">
    <source>
        <dbReference type="PROSITE-ProRule" id="PRU00708"/>
    </source>
</evidence>
<dbReference type="Gene3D" id="1.25.40.10">
    <property type="entry name" value="Tetratricopeptide repeat domain"/>
    <property type="match status" value="4"/>
</dbReference>
<sequence length="480" mass="53762">MPISISITRYSSFLIALKTPDCSLKRLLLFSTFSSVAAEKFLTHLQKDESNVEKNLDSVSAKLDSRCITQVLERCAIDKPKLGVRFFIWAALHPTYRHTSYMYEKACKLLDVERNPQVITDVIDEYRAEGFVVSVKMFKVVLSLCRAAKDANLGLWVLRKMKEFNCRPDTVSYNVVIRLLIEKARLDEAMGLIREMGLIDLYPDMVTYVSIIKGFCDAGRLEDAVGLVKVMKGHGCVPNAVVYSTLLDGMCKHVSLEMALEFLGTMEKENGESKPNVVTYTTMIKGFVEKGRAMEALKVLDRMDSSGIKPNTVTFVAILDGFCKEGHLEEAYKLIDKFSGDELQYDELYSMLVMSLLRAGKHKESEKTFRMMLARGMRPSGLASSRIIKSVISEGRVLDGFILFDALKKSGELPAIDSDVYSVLLAGLCEENHFTEAAKLIHIMVEGKLQIKSSHTEKIIKHLNISGENDLASSVSSIKR</sequence>
<organism evidence="4 5">
    <name type="scientific">Sesamum indicum</name>
    <name type="common">Oriental sesame</name>
    <name type="synonym">Sesamum orientale</name>
    <dbReference type="NCBI Taxonomy" id="4182"/>
    <lineage>
        <taxon>Eukaryota</taxon>
        <taxon>Viridiplantae</taxon>
        <taxon>Streptophyta</taxon>
        <taxon>Embryophyta</taxon>
        <taxon>Tracheophyta</taxon>
        <taxon>Spermatophyta</taxon>
        <taxon>Magnoliopsida</taxon>
        <taxon>eudicotyledons</taxon>
        <taxon>Gunneridae</taxon>
        <taxon>Pentapetalae</taxon>
        <taxon>asterids</taxon>
        <taxon>lamiids</taxon>
        <taxon>Lamiales</taxon>
        <taxon>Pedaliaceae</taxon>
        <taxon>Sesamum</taxon>
    </lineage>
</organism>
<protein>
    <submittedName>
        <fullName evidence="5">Pentatricopeptide repeat-containing protein At5g47360</fullName>
    </submittedName>
</protein>
<reference evidence="5" key="1">
    <citation type="submission" date="2025-08" db="UniProtKB">
        <authorList>
            <consortium name="RefSeq"/>
        </authorList>
    </citation>
    <scope>IDENTIFICATION</scope>
</reference>
<name>A0A6I9SU35_SESIN</name>
<keyword evidence="4" id="KW-1185">Reference proteome</keyword>
<proteinExistence type="inferred from homology"/>
<dbReference type="FunCoup" id="A0A6I9SU35">
    <property type="interactions" value="256"/>
</dbReference>
<gene>
    <name evidence="5" type="primary">LOC105156374</name>
</gene>
<dbReference type="PROSITE" id="PS51375">
    <property type="entry name" value="PPR"/>
    <property type="match status" value="7"/>
</dbReference>
<evidence type="ECO:0000256" key="1">
    <source>
        <dbReference type="ARBA" id="ARBA00007626"/>
    </source>
</evidence>
<dbReference type="InterPro" id="IPR011990">
    <property type="entry name" value="TPR-like_helical_dom_sf"/>
</dbReference>
<feature type="repeat" description="PPR" evidence="3">
    <location>
        <begin position="276"/>
        <end position="310"/>
    </location>
</feature>
<dbReference type="InParanoid" id="A0A6I9SU35"/>
<dbReference type="Pfam" id="PF01535">
    <property type="entry name" value="PPR"/>
    <property type="match status" value="2"/>
</dbReference>
<evidence type="ECO:0000313" key="4">
    <source>
        <dbReference type="Proteomes" id="UP000504604"/>
    </source>
</evidence>
<feature type="repeat" description="PPR" evidence="3">
    <location>
        <begin position="239"/>
        <end position="273"/>
    </location>
</feature>
<comment type="similarity">
    <text evidence="1">Belongs to the PPR family. P subfamily.</text>
</comment>
<accession>A0A6I9SU35</accession>
<dbReference type="Pfam" id="PF13812">
    <property type="entry name" value="PPR_3"/>
    <property type="match status" value="1"/>
</dbReference>
<feature type="repeat" description="PPR" evidence="3">
    <location>
        <begin position="311"/>
        <end position="341"/>
    </location>
</feature>
<dbReference type="RefSeq" id="XP_011070790.1">
    <property type="nucleotide sequence ID" value="XM_011072488.2"/>
</dbReference>
<dbReference type="NCBIfam" id="TIGR00756">
    <property type="entry name" value="PPR"/>
    <property type="match status" value="4"/>
</dbReference>
<dbReference type="GeneID" id="105156374"/>
<dbReference type="InterPro" id="IPR002885">
    <property type="entry name" value="PPR_rpt"/>
</dbReference>
<dbReference type="InterPro" id="IPR050667">
    <property type="entry name" value="PPR-containing_protein"/>
</dbReference>
<dbReference type="Pfam" id="PF13041">
    <property type="entry name" value="PPR_2"/>
    <property type="match status" value="2"/>
</dbReference>
<evidence type="ECO:0000313" key="5">
    <source>
        <dbReference type="RefSeq" id="XP_011070790.1"/>
    </source>
</evidence>
<dbReference type="OrthoDB" id="185373at2759"/>
<feature type="repeat" description="PPR" evidence="3">
    <location>
        <begin position="169"/>
        <end position="203"/>
    </location>
</feature>
<dbReference type="AlphaFoldDB" id="A0A6I9SU35"/>
<keyword evidence="2" id="KW-0677">Repeat</keyword>
<dbReference type="KEGG" id="sind:105156374"/>
<dbReference type="PANTHER" id="PTHR47939:SF14">
    <property type="entry name" value="PENTATRICOPEPTIDE REPEAT-CONTAINING PROTEIN MITOCHONDRIAL"/>
    <property type="match status" value="1"/>
</dbReference>
<feature type="repeat" description="PPR" evidence="3">
    <location>
        <begin position="204"/>
        <end position="238"/>
    </location>
</feature>